<accession>A0A7J6YHA1</accession>
<feature type="transmembrane region" description="Helical" evidence="11">
    <location>
        <begin position="217"/>
        <end position="237"/>
    </location>
</feature>
<dbReference type="GO" id="GO:0006412">
    <property type="term" value="P:translation"/>
    <property type="evidence" value="ECO:0007669"/>
    <property type="project" value="InterPro"/>
</dbReference>
<dbReference type="PROSITE" id="PS00632">
    <property type="entry name" value="RIBOSOMAL_S4"/>
    <property type="match status" value="1"/>
</dbReference>
<keyword evidence="4 9" id="KW-0689">Ribosomal protein</keyword>
<reference evidence="14 15" key="1">
    <citation type="journal article" date="2019" name="Genome Biol. Evol.">
        <title>Nanopore Sequencing Significantly Improves Genome Assembly of the Protozoan Parasite Trypanosoma cruzi.</title>
        <authorList>
            <person name="Diaz-Viraque F."/>
            <person name="Pita S."/>
            <person name="Greif G."/>
            <person name="de Souza R.C.M."/>
            <person name="Iraola G."/>
            <person name="Robello C."/>
        </authorList>
    </citation>
    <scope>NUCLEOTIDE SEQUENCE [LARGE SCALE GENOMIC DNA]</scope>
    <source>
        <strain evidence="14 15">Berenice</strain>
    </source>
</reference>
<protein>
    <recommendedName>
        <fullName evidence="6">Small ribosomal subunit protein uS4</fullName>
    </recommendedName>
    <alternativeName>
        <fullName evidence="7">40S ribosomal protein S9</fullName>
    </alternativeName>
</protein>
<dbReference type="InterPro" id="IPR005710">
    <property type="entry name" value="Ribosomal_uS4_euk/arc"/>
</dbReference>
<feature type="region of interest" description="Disordered" evidence="10">
    <location>
        <begin position="422"/>
        <end position="446"/>
    </location>
</feature>
<evidence type="ECO:0000256" key="3">
    <source>
        <dbReference type="ARBA" id="ARBA00022884"/>
    </source>
</evidence>
<dbReference type="PANTHER" id="PTHR11831">
    <property type="entry name" value="30S 40S RIBOSOMAL PROTEIN"/>
    <property type="match status" value="1"/>
</dbReference>
<dbReference type="PANTHER" id="PTHR11831:SF5">
    <property type="entry name" value="40S RIBOSOMAL PROTEIN S9"/>
    <property type="match status" value="1"/>
</dbReference>
<feature type="region of interest" description="Disordered" evidence="10">
    <location>
        <begin position="32"/>
        <end position="89"/>
    </location>
</feature>
<keyword evidence="3 8" id="KW-0694">RNA-binding</keyword>
<evidence type="ECO:0000313" key="15">
    <source>
        <dbReference type="Proteomes" id="UP000583944"/>
    </source>
</evidence>
<dbReference type="FunFam" id="3.10.290.10:FF:000023">
    <property type="entry name" value="40S ribosomal protein S9"/>
    <property type="match status" value="1"/>
</dbReference>
<organism evidence="14 15">
    <name type="scientific">Trypanosoma cruzi</name>
    <dbReference type="NCBI Taxonomy" id="5693"/>
    <lineage>
        <taxon>Eukaryota</taxon>
        <taxon>Discoba</taxon>
        <taxon>Euglenozoa</taxon>
        <taxon>Kinetoplastea</taxon>
        <taxon>Metakinetoplastina</taxon>
        <taxon>Trypanosomatida</taxon>
        <taxon>Trypanosomatidae</taxon>
        <taxon>Trypanosoma</taxon>
        <taxon>Schizotrypanum</taxon>
    </lineage>
</organism>
<feature type="compositionally biased region" description="Basic residues" evidence="10">
    <location>
        <begin position="425"/>
        <end position="436"/>
    </location>
</feature>
<proteinExistence type="inferred from homology"/>
<keyword evidence="5 9" id="KW-0687">Ribonucleoprotein</keyword>
<comment type="caution">
    <text evidence="14">The sequence shown here is derived from an EMBL/GenBank/DDBJ whole genome shotgun (WGS) entry which is preliminary data.</text>
</comment>
<feature type="compositionally biased region" description="Basic residues" evidence="10">
    <location>
        <begin position="64"/>
        <end position="89"/>
    </location>
</feature>
<name>A0A7J6YHA1_TRYCR</name>
<dbReference type="NCBIfam" id="NF003139">
    <property type="entry name" value="PRK04051.1"/>
    <property type="match status" value="1"/>
</dbReference>
<keyword evidence="2 8" id="KW-0699">rRNA-binding</keyword>
<dbReference type="InterPro" id="IPR001912">
    <property type="entry name" value="Ribosomal_uS4_N"/>
</dbReference>
<evidence type="ECO:0000256" key="9">
    <source>
        <dbReference type="RuleBase" id="RU003699"/>
    </source>
</evidence>
<dbReference type="GO" id="GO:0019843">
    <property type="term" value="F:rRNA binding"/>
    <property type="evidence" value="ECO:0007669"/>
    <property type="project" value="UniProtKB-KW"/>
</dbReference>
<feature type="domain" description="Small ribosomal subunit protein uS4 N-terminal" evidence="13">
    <location>
        <begin position="261"/>
        <end position="361"/>
    </location>
</feature>
<dbReference type="VEuPathDB" id="TriTrypDB:ECC02_000878"/>
<dbReference type="SUPFAM" id="SSF55174">
    <property type="entry name" value="Alpha-L RNA-binding motif"/>
    <property type="match status" value="1"/>
</dbReference>
<sequence>MGGEGACAASVAGDGYHSLLYEVCSKVKRPRSVRRFEENRGGGGRRVKGRRERERGGGGGGWKERKRKKRWRNVRRKKNKTTNKQKKKKKELKVAMQACKNTYKYIYIQIHTVSCIHASECEGRVEVLAFRQSEGIRGVQVSFFPPSFFFFFFKCFVRGAASTKSKQQQQQRRRRRILCAGEHPSALLHHILFIIIYFFGTGAGGVEAKRNEKKKNFFIFICSFFFSFFFFFLVCLLKPSTRCSLERGGLSFASSTMRNYNNFNRVWKAPRRPFEKERLDREMKLCGQYGLRCKREIWRVNMTLSKMRRTARLLLTLPENHPRRQLEGSAIMRRCHDYGFLEEEKDKLDYVLSLTVPDILERRLQTVVFKHGLAKSVHHARVLILQRHIAVAKQIVTIPSFIVRVSSEHHIAFADASPFGNGRPGRVKRVKRKAAKKGAAGGDDDE</sequence>
<dbReference type="GO" id="GO:0022627">
    <property type="term" value="C:cytosolic small ribosomal subunit"/>
    <property type="evidence" value="ECO:0007669"/>
    <property type="project" value="TreeGrafter"/>
</dbReference>
<dbReference type="GO" id="GO:0042274">
    <property type="term" value="P:ribosomal small subunit biogenesis"/>
    <property type="evidence" value="ECO:0007669"/>
    <property type="project" value="TreeGrafter"/>
</dbReference>
<dbReference type="EMBL" id="JABDHM010000004">
    <property type="protein sequence ID" value="KAF5225949.1"/>
    <property type="molecule type" value="Genomic_DNA"/>
</dbReference>
<dbReference type="NCBIfam" id="TIGR01018">
    <property type="entry name" value="uS4_arch"/>
    <property type="match status" value="1"/>
</dbReference>
<evidence type="ECO:0000256" key="2">
    <source>
        <dbReference type="ARBA" id="ARBA00022730"/>
    </source>
</evidence>
<feature type="domain" description="RNA-binding S4" evidence="12">
    <location>
        <begin position="362"/>
        <end position="435"/>
    </location>
</feature>
<evidence type="ECO:0000256" key="10">
    <source>
        <dbReference type="SAM" id="MobiDB-lite"/>
    </source>
</evidence>
<feature type="transmembrane region" description="Helical" evidence="11">
    <location>
        <begin position="138"/>
        <end position="157"/>
    </location>
</feature>
<evidence type="ECO:0000256" key="1">
    <source>
        <dbReference type="ARBA" id="ARBA00007465"/>
    </source>
</evidence>
<dbReference type="SMART" id="SM01390">
    <property type="entry name" value="Ribosomal_S4"/>
    <property type="match status" value="1"/>
</dbReference>
<dbReference type="Pfam" id="PF00163">
    <property type="entry name" value="Ribosomal_S4"/>
    <property type="match status" value="1"/>
</dbReference>
<keyword evidence="11" id="KW-0472">Membrane</keyword>
<dbReference type="InterPro" id="IPR022801">
    <property type="entry name" value="Ribosomal_uS4"/>
</dbReference>
<dbReference type="PROSITE" id="PS50889">
    <property type="entry name" value="S4"/>
    <property type="match status" value="1"/>
</dbReference>
<dbReference type="InterPro" id="IPR018079">
    <property type="entry name" value="Ribosomal_uS4_CS"/>
</dbReference>
<evidence type="ECO:0000256" key="6">
    <source>
        <dbReference type="ARBA" id="ARBA00035254"/>
    </source>
</evidence>
<dbReference type="VEuPathDB" id="TriTrypDB:BCY84_12622"/>
<comment type="similarity">
    <text evidence="1 9">Belongs to the universal ribosomal protein uS4 family.</text>
</comment>
<dbReference type="GO" id="GO:0003735">
    <property type="term" value="F:structural constituent of ribosome"/>
    <property type="evidence" value="ECO:0007669"/>
    <property type="project" value="InterPro"/>
</dbReference>
<evidence type="ECO:0000256" key="8">
    <source>
        <dbReference type="PROSITE-ProRule" id="PRU00182"/>
    </source>
</evidence>
<dbReference type="Gene3D" id="3.10.290.10">
    <property type="entry name" value="RNA-binding S4 domain"/>
    <property type="match status" value="1"/>
</dbReference>
<evidence type="ECO:0000313" key="14">
    <source>
        <dbReference type="EMBL" id="KAF5225949.1"/>
    </source>
</evidence>
<dbReference type="InterPro" id="IPR002942">
    <property type="entry name" value="S4_RNA-bd"/>
</dbReference>
<feature type="transmembrane region" description="Helical" evidence="11">
    <location>
        <begin position="177"/>
        <end position="197"/>
    </location>
</feature>
<dbReference type="CDD" id="cd00165">
    <property type="entry name" value="S4"/>
    <property type="match status" value="1"/>
</dbReference>
<evidence type="ECO:0000256" key="11">
    <source>
        <dbReference type="SAM" id="Phobius"/>
    </source>
</evidence>
<dbReference type="SMART" id="SM00363">
    <property type="entry name" value="S4"/>
    <property type="match status" value="1"/>
</dbReference>
<dbReference type="InterPro" id="IPR036986">
    <property type="entry name" value="S4_RNA-bd_sf"/>
</dbReference>
<keyword evidence="11" id="KW-1133">Transmembrane helix</keyword>
<evidence type="ECO:0000256" key="5">
    <source>
        <dbReference type="ARBA" id="ARBA00023274"/>
    </source>
</evidence>
<dbReference type="Pfam" id="PF01479">
    <property type="entry name" value="S4"/>
    <property type="match status" value="1"/>
</dbReference>
<evidence type="ECO:0000259" key="12">
    <source>
        <dbReference type="SMART" id="SM00363"/>
    </source>
</evidence>
<evidence type="ECO:0000256" key="7">
    <source>
        <dbReference type="ARBA" id="ARBA00035410"/>
    </source>
</evidence>
<dbReference type="AlphaFoldDB" id="A0A7J6YHA1"/>
<keyword evidence="11" id="KW-0812">Transmembrane</keyword>
<evidence type="ECO:0000259" key="13">
    <source>
        <dbReference type="SMART" id="SM01390"/>
    </source>
</evidence>
<dbReference type="Proteomes" id="UP000583944">
    <property type="component" value="Unassembled WGS sequence"/>
</dbReference>
<evidence type="ECO:0000256" key="4">
    <source>
        <dbReference type="ARBA" id="ARBA00022980"/>
    </source>
</evidence>
<gene>
    <name evidence="14" type="ORF">ECC02_000878</name>
</gene>